<dbReference type="PROSITE" id="PS51257">
    <property type="entry name" value="PROKAR_LIPOPROTEIN"/>
    <property type="match status" value="1"/>
</dbReference>
<proteinExistence type="predicted"/>
<dbReference type="Proteomes" id="UP000831068">
    <property type="component" value="Chromosome"/>
</dbReference>
<accession>A0ABY4BCX5</accession>
<name>A0ABY4BCX5_9FLAO</name>
<dbReference type="RefSeq" id="WP_243575510.1">
    <property type="nucleotide sequence ID" value="NZ_CP094529.1"/>
</dbReference>
<protein>
    <recommendedName>
        <fullName evidence="3">Lipoprotein</fullName>
    </recommendedName>
</protein>
<gene>
    <name evidence="1" type="ORF">MTP08_07930</name>
</gene>
<evidence type="ECO:0000313" key="1">
    <source>
        <dbReference type="EMBL" id="UOE36998.1"/>
    </source>
</evidence>
<dbReference type="EMBL" id="CP094529">
    <property type="protein sequence ID" value="UOE36998.1"/>
    <property type="molecule type" value="Genomic_DNA"/>
</dbReference>
<evidence type="ECO:0008006" key="3">
    <source>
        <dbReference type="Google" id="ProtNLM"/>
    </source>
</evidence>
<keyword evidence="2" id="KW-1185">Reference proteome</keyword>
<sequence length="120" mass="13942">MAVKNLIKSIFLIIILSIFSCNSIKNNYKLEKNLPIVDYNKSYEYYDNSISLNNAIQKKNEQTLILYNKKQINKEKFNNLLNKKKIKSIEIIEDSAKISSFGFSFKNVKTIMFTKSDASN</sequence>
<evidence type="ECO:0000313" key="2">
    <source>
        <dbReference type="Proteomes" id="UP000831068"/>
    </source>
</evidence>
<organism evidence="1 2">
    <name type="scientific">Chryseobacterium oryzae</name>
    <dbReference type="NCBI Taxonomy" id="2929799"/>
    <lineage>
        <taxon>Bacteria</taxon>
        <taxon>Pseudomonadati</taxon>
        <taxon>Bacteroidota</taxon>
        <taxon>Flavobacteriia</taxon>
        <taxon>Flavobacteriales</taxon>
        <taxon>Weeksellaceae</taxon>
        <taxon>Chryseobacterium group</taxon>
        <taxon>Chryseobacterium</taxon>
    </lineage>
</organism>
<reference evidence="1 2" key="1">
    <citation type="submission" date="2022-03" db="EMBL/GenBank/DDBJ databases">
        <title>Chryseobacterium sp. isolated from the Andong Sikhe.</title>
        <authorList>
            <person name="Won M."/>
            <person name="Kim S.-J."/>
            <person name="Kwon S.-W."/>
        </authorList>
    </citation>
    <scope>NUCLEOTIDE SEQUENCE [LARGE SCALE GENOMIC DNA]</scope>
    <source>
        <strain evidence="1 2">ADR-1</strain>
    </source>
</reference>